<dbReference type="Proteomes" id="UP001066276">
    <property type="component" value="Chromosome 7"/>
</dbReference>
<name>A0AAV7PXY7_PLEWA</name>
<feature type="non-terminal residue" evidence="1">
    <location>
        <position position="1"/>
    </location>
</feature>
<keyword evidence="2" id="KW-1185">Reference proteome</keyword>
<organism evidence="1 2">
    <name type="scientific">Pleurodeles waltl</name>
    <name type="common">Iberian ribbed newt</name>
    <dbReference type="NCBI Taxonomy" id="8319"/>
    <lineage>
        <taxon>Eukaryota</taxon>
        <taxon>Metazoa</taxon>
        <taxon>Chordata</taxon>
        <taxon>Craniata</taxon>
        <taxon>Vertebrata</taxon>
        <taxon>Euteleostomi</taxon>
        <taxon>Amphibia</taxon>
        <taxon>Batrachia</taxon>
        <taxon>Caudata</taxon>
        <taxon>Salamandroidea</taxon>
        <taxon>Salamandridae</taxon>
        <taxon>Pleurodelinae</taxon>
        <taxon>Pleurodeles</taxon>
    </lineage>
</organism>
<protein>
    <submittedName>
        <fullName evidence="1">Uncharacterized protein</fullName>
    </submittedName>
</protein>
<gene>
    <name evidence="1" type="ORF">NDU88_011509</name>
</gene>
<evidence type="ECO:0000313" key="2">
    <source>
        <dbReference type="Proteomes" id="UP001066276"/>
    </source>
</evidence>
<feature type="non-terminal residue" evidence="1">
    <location>
        <position position="80"/>
    </location>
</feature>
<evidence type="ECO:0000313" key="1">
    <source>
        <dbReference type="EMBL" id="KAJ1133212.1"/>
    </source>
</evidence>
<dbReference type="EMBL" id="JANPWB010000011">
    <property type="protein sequence ID" value="KAJ1133212.1"/>
    <property type="molecule type" value="Genomic_DNA"/>
</dbReference>
<reference evidence="1" key="1">
    <citation type="journal article" date="2022" name="bioRxiv">
        <title>Sequencing and chromosome-scale assembly of the giantPleurodeles waltlgenome.</title>
        <authorList>
            <person name="Brown T."/>
            <person name="Elewa A."/>
            <person name="Iarovenko S."/>
            <person name="Subramanian E."/>
            <person name="Araus A.J."/>
            <person name="Petzold A."/>
            <person name="Susuki M."/>
            <person name="Suzuki K.-i.T."/>
            <person name="Hayashi T."/>
            <person name="Toyoda A."/>
            <person name="Oliveira C."/>
            <person name="Osipova E."/>
            <person name="Leigh N.D."/>
            <person name="Simon A."/>
            <person name="Yun M.H."/>
        </authorList>
    </citation>
    <scope>NUCLEOTIDE SEQUENCE</scope>
    <source>
        <strain evidence="1">20211129_DDA</strain>
        <tissue evidence="1">Liver</tissue>
    </source>
</reference>
<dbReference type="AlphaFoldDB" id="A0AAV7PXY7"/>
<sequence>STTARGACPWCSLPPELLWSYPSAPPQPEELVFGAHYLQSCLGPTLQLHNSQRSLSLLLTASRAAVVLPSSSTTARGACL</sequence>
<comment type="caution">
    <text evidence="1">The sequence shown here is derived from an EMBL/GenBank/DDBJ whole genome shotgun (WGS) entry which is preliminary data.</text>
</comment>
<accession>A0AAV7PXY7</accession>
<proteinExistence type="predicted"/>